<keyword evidence="7 8" id="KW-0472">Membrane</keyword>
<keyword evidence="3" id="KW-0328">Glycosyltransferase</keyword>
<evidence type="ECO:0000256" key="7">
    <source>
        <dbReference type="ARBA" id="ARBA00023136"/>
    </source>
</evidence>
<feature type="transmembrane region" description="Helical" evidence="8">
    <location>
        <begin position="295"/>
        <end position="315"/>
    </location>
</feature>
<dbReference type="GO" id="GO:0016020">
    <property type="term" value="C:membrane"/>
    <property type="evidence" value="ECO:0007669"/>
    <property type="project" value="UniProtKB-SubCell"/>
</dbReference>
<evidence type="ECO:0000256" key="4">
    <source>
        <dbReference type="ARBA" id="ARBA00022679"/>
    </source>
</evidence>
<evidence type="ECO:0000256" key="6">
    <source>
        <dbReference type="ARBA" id="ARBA00022989"/>
    </source>
</evidence>
<evidence type="ECO:0000256" key="1">
    <source>
        <dbReference type="ARBA" id="ARBA00004141"/>
    </source>
</evidence>
<comment type="similarity">
    <text evidence="2">Belongs to the glycosyltransferase 2 family.</text>
</comment>
<sequence length="399" mass="45992">MTAGKAVVVIPTYNEKENIVPLVEKILETSKKIKKLELEVLVSDSHSPDGTLDEVKKKFQVNPHVHTLDVIDRGIGVGIICGFDFAVKNLAADVLVQMDADFSHDPKDLPKLILPLGPKFNLVIGSRFVKGGENRLSSLRRWLSYWANFVSRILTGFRNIHEWTTSFRAMTADLYKSINKDKIPWKAKSFVFQTSFLYEALRSGAKIHEVPIIYTDRRVGHTKIQITKYIFELLRFLLTIRYRKHTILVKFLIVGTIGFIVYSIFMWLFYDSPFLPFMPQKNAVWGFWRFSHADLRIFISSIIAIEAAVISNFLWHENWTFKERVKKGRFITRIWQFHIISIGSPLIQLTSVNILTPYFGFPWLISSAIGVLIGLVWNYIWNTRVIWRGKGAAAQLAAR</sequence>
<dbReference type="InterPro" id="IPR039528">
    <property type="entry name" value="DPM1-like"/>
</dbReference>
<evidence type="ECO:0000256" key="8">
    <source>
        <dbReference type="SAM" id="Phobius"/>
    </source>
</evidence>
<dbReference type="GO" id="GO:0009247">
    <property type="term" value="P:glycolipid biosynthetic process"/>
    <property type="evidence" value="ECO:0007669"/>
    <property type="project" value="TreeGrafter"/>
</dbReference>
<evidence type="ECO:0000256" key="2">
    <source>
        <dbReference type="ARBA" id="ARBA00006739"/>
    </source>
</evidence>
<comment type="subcellular location">
    <subcellularLocation>
        <location evidence="1">Membrane</location>
        <topology evidence="1">Multi-pass membrane protein</topology>
    </subcellularLocation>
</comment>
<evidence type="ECO:0000259" key="10">
    <source>
        <dbReference type="Pfam" id="PF04138"/>
    </source>
</evidence>
<feature type="domain" description="Glycosyltransferase 2-like" evidence="9">
    <location>
        <begin position="8"/>
        <end position="171"/>
    </location>
</feature>
<protein>
    <recommendedName>
        <fullName evidence="13">Glycosyltransferase 2-like domain-containing protein</fullName>
    </recommendedName>
</protein>
<dbReference type="AlphaFoldDB" id="A0A1F5G348"/>
<dbReference type="PANTHER" id="PTHR43398">
    <property type="entry name" value="DOLICHOL-PHOSPHATE MANNOSYLTRANSFERASE SUBUNIT 1"/>
    <property type="match status" value="1"/>
</dbReference>
<keyword evidence="5 8" id="KW-0812">Transmembrane</keyword>
<dbReference type="Pfam" id="PF04138">
    <property type="entry name" value="GtrA_DPMS_TM"/>
    <property type="match status" value="1"/>
</dbReference>
<organism evidence="11 12">
    <name type="scientific">Candidatus Curtissbacteria bacterium RBG_16_39_7</name>
    <dbReference type="NCBI Taxonomy" id="1797707"/>
    <lineage>
        <taxon>Bacteria</taxon>
        <taxon>Candidatus Curtissiibacteriota</taxon>
    </lineage>
</organism>
<dbReference type="PANTHER" id="PTHR43398:SF1">
    <property type="entry name" value="DOLICHOL-PHOSPHATE MANNOSYLTRANSFERASE SUBUNIT 1"/>
    <property type="match status" value="1"/>
</dbReference>
<proteinExistence type="inferred from homology"/>
<reference evidence="11 12" key="1">
    <citation type="journal article" date="2016" name="Nat. Commun.">
        <title>Thousands of microbial genomes shed light on interconnected biogeochemical processes in an aquifer system.</title>
        <authorList>
            <person name="Anantharaman K."/>
            <person name="Brown C.T."/>
            <person name="Hug L.A."/>
            <person name="Sharon I."/>
            <person name="Castelle C.J."/>
            <person name="Probst A.J."/>
            <person name="Thomas B.C."/>
            <person name="Singh A."/>
            <person name="Wilkins M.J."/>
            <person name="Karaoz U."/>
            <person name="Brodie E.L."/>
            <person name="Williams K.H."/>
            <person name="Hubbard S.S."/>
            <person name="Banfield J.F."/>
        </authorList>
    </citation>
    <scope>NUCLEOTIDE SEQUENCE [LARGE SCALE GENOMIC DNA]</scope>
</reference>
<accession>A0A1F5G348</accession>
<name>A0A1F5G348_9BACT</name>
<dbReference type="InterPro" id="IPR007267">
    <property type="entry name" value="GtrA_DPMS_TM"/>
</dbReference>
<comment type="caution">
    <text evidence="11">The sequence shown here is derived from an EMBL/GenBank/DDBJ whole genome shotgun (WGS) entry which is preliminary data.</text>
</comment>
<keyword evidence="6 8" id="KW-1133">Transmembrane helix</keyword>
<dbReference type="SUPFAM" id="SSF53448">
    <property type="entry name" value="Nucleotide-diphospho-sugar transferases"/>
    <property type="match status" value="1"/>
</dbReference>
<dbReference type="Pfam" id="PF00535">
    <property type="entry name" value="Glycos_transf_2"/>
    <property type="match status" value="1"/>
</dbReference>
<feature type="transmembrane region" description="Helical" evidence="8">
    <location>
        <begin position="361"/>
        <end position="380"/>
    </location>
</feature>
<evidence type="ECO:0000259" key="9">
    <source>
        <dbReference type="Pfam" id="PF00535"/>
    </source>
</evidence>
<dbReference type="InterPro" id="IPR029044">
    <property type="entry name" value="Nucleotide-diphossugar_trans"/>
</dbReference>
<dbReference type="EMBL" id="MFAV01000027">
    <property type="protein sequence ID" value="OGD86214.1"/>
    <property type="molecule type" value="Genomic_DNA"/>
</dbReference>
<dbReference type="Proteomes" id="UP000176628">
    <property type="component" value="Unassembled WGS sequence"/>
</dbReference>
<evidence type="ECO:0000256" key="5">
    <source>
        <dbReference type="ARBA" id="ARBA00022692"/>
    </source>
</evidence>
<evidence type="ECO:0000313" key="12">
    <source>
        <dbReference type="Proteomes" id="UP000176628"/>
    </source>
</evidence>
<dbReference type="Gene3D" id="3.90.550.10">
    <property type="entry name" value="Spore Coat Polysaccharide Biosynthesis Protein SpsA, Chain A"/>
    <property type="match status" value="1"/>
</dbReference>
<evidence type="ECO:0000313" key="11">
    <source>
        <dbReference type="EMBL" id="OGD86214.1"/>
    </source>
</evidence>
<feature type="domain" description="GtrA/DPMS transmembrane" evidence="10">
    <location>
        <begin position="250"/>
        <end position="387"/>
    </location>
</feature>
<dbReference type="InterPro" id="IPR001173">
    <property type="entry name" value="Glyco_trans_2-like"/>
</dbReference>
<dbReference type="GO" id="GO:0004582">
    <property type="term" value="F:dolichyl-phosphate beta-D-mannosyltransferase activity"/>
    <property type="evidence" value="ECO:0007669"/>
    <property type="project" value="InterPro"/>
</dbReference>
<feature type="transmembrane region" description="Helical" evidence="8">
    <location>
        <begin position="247"/>
        <end position="270"/>
    </location>
</feature>
<evidence type="ECO:0008006" key="13">
    <source>
        <dbReference type="Google" id="ProtNLM"/>
    </source>
</evidence>
<dbReference type="GO" id="GO:0000271">
    <property type="term" value="P:polysaccharide biosynthetic process"/>
    <property type="evidence" value="ECO:0007669"/>
    <property type="project" value="InterPro"/>
</dbReference>
<keyword evidence="4" id="KW-0808">Transferase</keyword>
<feature type="transmembrane region" description="Helical" evidence="8">
    <location>
        <begin position="335"/>
        <end position="355"/>
    </location>
</feature>
<evidence type="ECO:0000256" key="3">
    <source>
        <dbReference type="ARBA" id="ARBA00022676"/>
    </source>
</evidence>
<gene>
    <name evidence="11" type="ORF">A2Z23_02000</name>
</gene>